<sequence>MYLEKLKESADFVKSKIKKQPEIGAILGSGLGDLANEIEEKTIVKYSDIPNMPVSTVKGHAGQFVFGKLNGKDVVMMQGRVHYYEGNKMQDVVLPLHIMRSLGVSKIIVTNAAGGVNENFEPGDLMIINDHINFAFDNPLMGKNNDEIGPRFPDMSEAYNKDLIKLAENEASKLDIRVKKGVYAMMTGPTYETPAEIRMLRVLGADAVGMSTVPEVIAANHAGIKVLGISCITNMAAGILAQPLNHKEVIETSNKVRSKFISLVRSIIKEI</sequence>
<dbReference type="Proteomes" id="UP001501510">
    <property type="component" value="Unassembled WGS sequence"/>
</dbReference>
<keyword evidence="5 7" id="KW-0808">Transferase</keyword>
<accession>A0ABP3UY06</accession>
<dbReference type="InterPro" id="IPR035994">
    <property type="entry name" value="Nucleoside_phosphorylase_sf"/>
</dbReference>
<comment type="function">
    <text evidence="1">The purine nucleoside phosphorylases catalyze the phosphorolytic breakdown of the N-glycosidic bond in the beta-(deoxy)ribonucleoside molecules, with the formation of the corresponding free purine bases and pentose-1-phosphate. Cleaves guanosine, inosine, 2'-deoxyguanosine and 2'-deoxyinosine.</text>
</comment>
<gene>
    <name evidence="9" type="ORF">GCM10008906_27150</name>
</gene>
<evidence type="ECO:0000256" key="3">
    <source>
        <dbReference type="ARBA" id="ARBA00006751"/>
    </source>
</evidence>
<dbReference type="PIRSF" id="PIRSF000477">
    <property type="entry name" value="PurNPase"/>
    <property type="match status" value="1"/>
</dbReference>
<dbReference type="InterPro" id="IPR011270">
    <property type="entry name" value="Pur_Nuc_Pase_Ino/Guo-sp"/>
</dbReference>
<dbReference type="InterPro" id="IPR000845">
    <property type="entry name" value="Nucleoside_phosphorylase_d"/>
</dbReference>
<dbReference type="Pfam" id="PF01048">
    <property type="entry name" value="PNP_UDP_1"/>
    <property type="match status" value="1"/>
</dbReference>
<feature type="domain" description="Nucleoside phosphorylase" evidence="8">
    <location>
        <begin position="23"/>
        <end position="269"/>
    </location>
</feature>
<dbReference type="NCBIfam" id="TIGR01697">
    <property type="entry name" value="PNPH-PUNA-XAPA"/>
    <property type="match status" value="1"/>
</dbReference>
<dbReference type="NCBIfam" id="TIGR01700">
    <property type="entry name" value="PNPH"/>
    <property type="match status" value="1"/>
</dbReference>
<dbReference type="EC" id="2.4.2.1" evidence="7"/>
<proteinExistence type="inferred from homology"/>
<dbReference type="SUPFAM" id="SSF53167">
    <property type="entry name" value="Purine and uridine phosphorylases"/>
    <property type="match status" value="1"/>
</dbReference>
<dbReference type="CDD" id="cd09009">
    <property type="entry name" value="PNP-EcPNPII_like"/>
    <property type="match status" value="1"/>
</dbReference>
<evidence type="ECO:0000256" key="2">
    <source>
        <dbReference type="ARBA" id="ARBA00005058"/>
    </source>
</evidence>
<dbReference type="InterPro" id="IPR011268">
    <property type="entry name" value="Purine_phosphorylase"/>
</dbReference>
<evidence type="ECO:0000313" key="10">
    <source>
        <dbReference type="Proteomes" id="UP001501510"/>
    </source>
</evidence>
<evidence type="ECO:0000256" key="5">
    <source>
        <dbReference type="ARBA" id="ARBA00022679"/>
    </source>
</evidence>
<evidence type="ECO:0000259" key="8">
    <source>
        <dbReference type="Pfam" id="PF01048"/>
    </source>
</evidence>
<evidence type="ECO:0000256" key="1">
    <source>
        <dbReference type="ARBA" id="ARBA00002678"/>
    </source>
</evidence>
<evidence type="ECO:0000256" key="4">
    <source>
        <dbReference type="ARBA" id="ARBA00022676"/>
    </source>
</evidence>
<evidence type="ECO:0000256" key="7">
    <source>
        <dbReference type="PIRNR" id="PIRNR000477"/>
    </source>
</evidence>
<evidence type="ECO:0000256" key="6">
    <source>
        <dbReference type="ARBA" id="ARBA00048556"/>
    </source>
</evidence>
<keyword evidence="4 7" id="KW-0328">Glycosyltransferase</keyword>
<dbReference type="PANTHER" id="PTHR11904">
    <property type="entry name" value="METHYLTHIOADENOSINE/PURINE NUCLEOSIDE PHOSPHORYLASE"/>
    <property type="match status" value="1"/>
</dbReference>
<keyword evidence="10" id="KW-1185">Reference proteome</keyword>
<reference evidence="10" key="1">
    <citation type="journal article" date="2019" name="Int. J. Syst. Evol. Microbiol.">
        <title>The Global Catalogue of Microorganisms (GCM) 10K type strain sequencing project: providing services to taxonomists for standard genome sequencing and annotation.</title>
        <authorList>
            <consortium name="The Broad Institute Genomics Platform"/>
            <consortium name="The Broad Institute Genome Sequencing Center for Infectious Disease"/>
            <person name="Wu L."/>
            <person name="Ma J."/>
        </authorList>
    </citation>
    <scope>NUCLEOTIDE SEQUENCE [LARGE SCALE GENOMIC DNA]</scope>
    <source>
        <strain evidence="10">JCM 1407</strain>
    </source>
</reference>
<comment type="caution">
    <text evidence="9">The sequence shown here is derived from an EMBL/GenBank/DDBJ whole genome shotgun (WGS) entry which is preliminary data.</text>
</comment>
<name>A0ABP3UY06_9CLOT</name>
<comment type="catalytic activity">
    <reaction evidence="6">
        <text>a purine 2'-deoxy-D-ribonucleoside + phosphate = a purine nucleobase + 2-deoxy-alpha-D-ribose 1-phosphate</text>
        <dbReference type="Rhea" id="RHEA:36431"/>
        <dbReference type="ChEBI" id="CHEBI:26386"/>
        <dbReference type="ChEBI" id="CHEBI:43474"/>
        <dbReference type="ChEBI" id="CHEBI:57259"/>
        <dbReference type="ChEBI" id="CHEBI:142361"/>
        <dbReference type="EC" id="2.4.2.1"/>
    </reaction>
</comment>
<organism evidence="9 10">
    <name type="scientific">Clostridium oceanicum</name>
    <dbReference type="NCBI Taxonomy" id="1543"/>
    <lineage>
        <taxon>Bacteria</taxon>
        <taxon>Bacillati</taxon>
        <taxon>Bacillota</taxon>
        <taxon>Clostridia</taxon>
        <taxon>Eubacteriales</taxon>
        <taxon>Clostridiaceae</taxon>
        <taxon>Clostridium</taxon>
    </lineage>
</organism>
<protein>
    <recommendedName>
        <fullName evidence="7">Purine nucleoside phosphorylase</fullName>
        <ecNumber evidence="7">2.4.2.1</ecNumber>
    </recommendedName>
    <alternativeName>
        <fullName evidence="7">Inosine-guanosine phosphorylase</fullName>
    </alternativeName>
</protein>
<dbReference type="Gene3D" id="3.40.50.1580">
    <property type="entry name" value="Nucleoside phosphorylase domain"/>
    <property type="match status" value="1"/>
</dbReference>
<comment type="pathway">
    <text evidence="2 7">Purine metabolism; purine nucleoside salvage.</text>
</comment>
<dbReference type="RefSeq" id="WP_343762268.1">
    <property type="nucleotide sequence ID" value="NZ_BAAACG010000010.1"/>
</dbReference>
<dbReference type="EMBL" id="BAAACG010000010">
    <property type="protein sequence ID" value="GAA0743401.1"/>
    <property type="molecule type" value="Genomic_DNA"/>
</dbReference>
<dbReference type="PANTHER" id="PTHR11904:SF9">
    <property type="entry name" value="PURINE NUCLEOSIDE PHOSPHORYLASE-RELATED"/>
    <property type="match status" value="1"/>
</dbReference>
<comment type="similarity">
    <text evidence="3 7">Belongs to the PNP/MTAP phosphorylase family.</text>
</comment>
<dbReference type="NCBIfam" id="NF006054">
    <property type="entry name" value="PRK08202.1"/>
    <property type="match status" value="1"/>
</dbReference>
<evidence type="ECO:0000313" key="9">
    <source>
        <dbReference type="EMBL" id="GAA0743401.1"/>
    </source>
</evidence>